<evidence type="ECO:0000313" key="2">
    <source>
        <dbReference type="Proteomes" id="UP000824988"/>
    </source>
</evidence>
<dbReference type="AlphaFoldDB" id="A0A8D4VSZ9"/>
<sequence>MSSPRFIATRSDGSDATSELLSFSEAIGLESVVSGRYSFLLLLELFAAAKSGMPHPAKVVSQIRVLEGVEAARGLKAATQFKHPPLQGLWHQHYLEDGLASMAQNIRKGIDKFGLPWVNQKIADAKLSGEERYFTEADVTQISHDATASNWERLINNEALTGEWLIFAKHEGKNYYLSLGKHDSGDELLRARIDTICLHQFAFLKDILIG</sequence>
<evidence type="ECO:0000313" key="1">
    <source>
        <dbReference type="EMBL" id="BBL72729.1"/>
    </source>
</evidence>
<dbReference type="EMBL" id="AP019782">
    <property type="protein sequence ID" value="BBL72729.1"/>
    <property type="molecule type" value="Genomic_DNA"/>
</dbReference>
<reference evidence="1" key="1">
    <citation type="submission" date="2019-06" db="EMBL/GenBank/DDBJ databases">
        <title>Complete genome sequence of Methylogaea oryzae strain JCM16910.</title>
        <authorList>
            <person name="Asakawa S."/>
        </authorList>
    </citation>
    <scope>NUCLEOTIDE SEQUENCE</scope>
    <source>
        <strain evidence="1">E10</strain>
    </source>
</reference>
<dbReference type="RefSeq" id="WP_221047732.1">
    <property type="nucleotide sequence ID" value="NZ_AP019782.1"/>
</dbReference>
<accession>A0A8D4VSZ9</accession>
<keyword evidence="2" id="KW-1185">Reference proteome</keyword>
<protein>
    <submittedName>
        <fullName evidence="1">Uncharacterized protein</fullName>
    </submittedName>
</protein>
<dbReference type="Proteomes" id="UP000824988">
    <property type="component" value="Chromosome"/>
</dbReference>
<name>A0A8D4VSZ9_9GAMM</name>
<gene>
    <name evidence="1" type="ORF">MoryE10_33350</name>
</gene>
<organism evidence="1 2">
    <name type="scientific">Methylogaea oryzae</name>
    <dbReference type="NCBI Taxonomy" id="1295382"/>
    <lineage>
        <taxon>Bacteria</taxon>
        <taxon>Pseudomonadati</taxon>
        <taxon>Pseudomonadota</taxon>
        <taxon>Gammaproteobacteria</taxon>
        <taxon>Methylococcales</taxon>
        <taxon>Methylococcaceae</taxon>
        <taxon>Methylogaea</taxon>
    </lineage>
</organism>
<proteinExistence type="predicted"/>
<dbReference type="KEGG" id="moz:MoryE10_33350"/>